<feature type="region of interest" description="Disordered" evidence="4">
    <location>
        <begin position="843"/>
        <end position="898"/>
    </location>
</feature>
<feature type="compositionally biased region" description="Polar residues" evidence="4">
    <location>
        <begin position="1"/>
        <end position="12"/>
    </location>
</feature>
<proteinExistence type="predicted"/>
<dbReference type="Pfam" id="PF04615">
    <property type="entry name" value="Utp14"/>
    <property type="match status" value="1"/>
</dbReference>
<reference evidence="5" key="1">
    <citation type="journal article" date="2021" name="Nat. Commun.">
        <title>Genetic determinants of endophytism in the Arabidopsis root mycobiome.</title>
        <authorList>
            <person name="Mesny F."/>
            <person name="Miyauchi S."/>
            <person name="Thiergart T."/>
            <person name="Pickel B."/>
            <person name="Atanasova L."/>
            <person name="Karlsson M."/>
            <person name="Huettel B."/>
            <person name="Barry K.W."/>
            <person name="Haridas S."/>
            <person name="Chen C."/>
            <person name="Bauer D."/>
            <person name="Andreopoulos W."/>
            <person name="Pangilinan J."/>
            <person name="LaButti K."/>
            <person name="Riley R."/>
            <person name="Lipzen A."/>
            <person name="Clum A."/>
            <person name="Drula E."/>
            <person name="Henrissat B."/>
            <person name="Kohler A."/>
            <person name="Grigoriev I.V."/>
            <person name="Martin F.M."/>
            <person name="Hacquard S."/>
        </authorList>
    </citation>
    <scope>NUCLEOTIDE SEQUENCE</scope>
    <source>
        <strain evidence="5">MPI-CAGE-CH-0243</strain>
    </source>
</reference>
<feature type="region of interest" description="Disordered" evidence="4">
    <location>
        <begin position="498"/>
        <end position="822"/>
    </location>
</feature>
<evidence type="ECO:0000313" key="5">
    <source>
        <dbReference type="EMBL" id="KAH7135580.1"/>
    </source>
</evidence>
<feature type="region of interest" description="Disordered" evidence="4">
    <location>
        <begin position="296"/>
        <end position="357"/>
    </location>
</feature>
<feature type="region of interest" description="Disordered" evidence="4">
    <location>
        <begin position="1"/>
        <end position="284"/>
    </location>
</feature>
<evidence type="ECO:0000256" key="2">
    <source>
        <dbReference type="ARBA" id="ARBA00022553"/>
    </source>
</evidence>
<dbReference type="AlphaFoldDB" id="A0A9P9ECW6"/>
<feature type="compositionally biased region" description="Acidic residues" evidence="4">
    <location>
        <begin position="564"/>
        <end position="584"/>
    </location>
</feature>
<feature type="compositionally biased region" description="Basic and acidic residues" evidence="4">
    <location>
        <begin position="504"/>
        <end position="523"/>
    </location>
</feature>
<feature type="compositionally biased region" description="Acidic residues" evidence="4">
    <location>
        <begin position="811"/>
        <end position="822"/>
    </location>
</feature>
<dbReference type="OrthoDB" id="277439at2759"/>
<evidence type="ECO:0000313" key="6">
    <source>
        <dbReference type="Proteomes" id="UP000700596"/>
    </source>
</evidence>
<evidence type="ECO:0000256" key="4">
    <source>
        <dbReference type="SAM" id="MobiDB-lite"/>
    </source>
</evidence>
<feature type="compositionally biased region" description="Basic and acidic residues" evidence="4">
    <location>
        <begin position="888"/>
        <end position="898"/>
    </location>
</feature>
<dbReference type="PANTHER" id="PTHR14150:SF12">
    <property type="entry name" value="U3 SMALL NUCLEOLAR RNA-ASSOCIATED PROTEIN 14 HOMOLOG A"/>
    <property type="match status" value="1"/>
</dbReference>
<feature type="compositionally biased region" description="Basic and acidic residues" evidence="4">
    <location>
        <begin position="83"/>
        <end position="94"/>
    </location>
</feature>
<dbReference type="GO" id="GO:0006364">
    <property type="term" value="P:rRNA processing"/>
    <property type="evidence" value="ECO:0007669"/>
    <property type="project" value="InterPro"/>
</dbReference>
<feature type="compositionally biased region" description="Basic and acidic residues" evidence="4">
    <location>
        <begin position="618"/>
        <end position="636"/>
    </location>
</feature>
<accession>A0A9P9ECW6</accession>
<sequence>MPPRVSRSSVKNQRPPKIQPSATRAPKKAAKRALDAFAIASQEFPDRVKLSRTRAGELEGPSHRKRARQEDDEEGEDSDEEEEPRRQRQKRGDGDLSFDEGSDSEGNNWTMGHVEDDDDSDIDSDEAFGESDEEKFEGWTFRGSSTTKKGAQKKSKRGYSDDEDADINLDEDHSEDGEDDEDDLGDDAIDLATALDQYESSEEEQEKPTKSKKSKARNESESSEDDDIRDGGFSGFSSDDDDDLDDPEKLSQLQNLISSLPEDEQEKTKAKRKVDVHEFGAPSEFGVMRKVDLANFKPKTSDPERKKALKLLQDDDKPSKRNDMSKKLHAPLPKRQQDKLDRAAANEKTNETLGRWVDTVKQNRQAEHLFFPMQHPDSVGPAEGEARLMPTTTAAPANDLEAAIQSILQESGLSNGKEDEDQIQKWEELQTNKMSLEEAAKRRTELRKQRELLFREEVRAKRVKKIKSKAYRRVHRKERERLLQRERDALKAEGIDISEDEKEYNDRRRAEERMGAKHRESKWAKGIKASGRAAWDDDARDGVNDMARRNEELRRRMEGKEIHDEDEDRSDLSSEGEDDDDEEKTDYVQQQLDRLADNPFSSKQSKLGAMAFMQKAEAAQRARNDEDIERMRRELAGEDSQSEEEGEESARMGRKKFGPGTTPAIPAIQPSRSEFEERANSDGEDVSEVDSGNPVPDTSNHKRSTSSTRQGRSNAPNPFLGNAQPKKSKTKQDAAPQVDALNPFLGKAPKSTTNAVIEPNTAWDAQIVAVPKAQPKANAKSKKSADASSEPILSAPDEDGFQTVSYAHDDDSNEESDGVEAEDLVLRGFAGDQDTLEEFAKEKQAMADEEAPEDKIDVLPGWGSWAGEGMSRKGKQKNKGFKTVTHKPGTEQSKRKDAKLERVIVSQKTIKGNKKYLADALPFPFETREQYERSLRLPKGREWQTKSSFQDATKPRVIVKQGIIRPLHKPLA</sequence>
<dbReference type="InterPro" id="IPR006709">
    <property type="entry name" value="SSU_processome_Utp14"/>
</dbReference>
<keyword evidence="3" id="KW-0539">Nucleus</keyword>
<keyword evidence="6" id="KW-1185">Reference proteome</keyword>
<keyword evidence="2" id="KW-0597">Phosphoprotein</keyword>
<feature type="compositionally biased region" description="Acidic residues" evidence="4">
    <location>
        <begin position="115"/>
        <end position="135"/>
    </location>
</feature>
<feature type="compositionally biased region" description="Basic and acidic residues" evidence="4">
    <location>
        <begin position="335"/>
        <end position="350"/>
    </location>
</feature>
<dbReference type="Proteomes" id="UP000700596">
    <property type="component" value="Unassembled WGS sequence"/>
</dbReference>
<feature type="compositionally biased region" description="Basic and acidic residues" evidence="4">
    <location>
        <begin position="534"/>
        <end position="563"/>
    </location>
</feature>
<feature type="compositionally biased region" description="Polar residues" evidence="4">
    <location>
        <begin position="705"/>
        <end position="716"/>
    </location>
</feature>
<protein>
    <submittedName>
        <fullName evidence="5">Utp14 protein-domain-containing protein</fullName>
    </submittedName>
</protein>
<feature type="compositionally biased region" description="Basic and acidic residues" evidence="4">
    <location>
        <begin position="44"/>
        <end position="62"/>
    </location>
</feature>
<evidence type="ECO:0000256" key="1">
    <source>
        <dbReference type="ARBA" id="ARBA00004604"/>
    </source>
</evidence>
<dbReference type="PANTHER" id="PTHR14150">
    <property type="entry name" value="U3 SMALL NUCLEOLAR RNA-ASSOCIATED PROTEIN 14"/>
    <property type="match status" value="1"/>
</dbReference>
<evidence type="ECO:0000256" key="3">
    <source>
        <dbReference type="ARBA" id="ARBA00023242"/>
    </source>
</evidence>
<dbReference type="GO" id="GO:0032040">
    <property type="term" value="C:small-subunit processome"/>
    <property type="evidence" value="ECO:0007669"/>
    <property type="project" value="InterPro"/>
</dbReference>
<comment type="caution">
    <text evidence="5">The sequence shown here is derived from an EMBL/GenBank/DDBJ whole genome shotgun (WGS) entry which is preliminary data.</text>
</comment>
<feature type="compositionally biased region" description="Basic and acidic residues" evidence="4">
    <location>
        <begin position="299"/>
        <end position="326"/>
    </location>
</feature>
<dbReference type="EMBL" id="JAGMWT010000002">
    <property type="protein sequence ID" value="KAH7135580.1"/>
    <property type="molecule type" value="Genomic_DNA"/>
</dbReference>
<feature type="compositionally biased region" description="Acidic residues" evidence="4">
    <location>
        <begin position="161"/>
        <end position="189"/>
    </location>
</feature>
<gene>
    <name evidence="5" type="ORF">B0J11DRAFT_518704</name>
</gene>
<organism evidence="5 6">
    <name type="scientific">Dendryphion nanum</name>
    <dbReference type="NCBI Taxonomy" id="256645"/>
    <lineage>
        <taxon>Eukaryota</taxon>
        <taxon>Fungi</taxon>
        <taxon>Dikarya</taxon>
        <taxon>Ascomycota</taxon>
        <taxon>Pezizomycotina</taxon>
        <taxon>Dothideomycetes</taxon>
        <taxon>Pleosporomycetidae</taxon>
        <taxon>Pleosporales</taxon>
        <taxon>Torulaceae</taxon>
        <taxon>Dendryphion</taxon>
    </lineage>
</organism>
<feature type="compositionally biased region" description="Acidic residues" evidence="4">
    <location>
        <begin position="70"/>
        <end position="82"/>
    </location>
</feature>
<comment type="subcellular location">
    <subcellularLocation>
        <location evidence="1">Nucleus</location>
        <location evidence="1">Nucleolus</location>
    </subcellularLocation>
</comment>
<name>A0A9P9ECW6_9PLEO</name>